<dbReference type="RefSeq" id="WP_048676323.1">
    <property type="nucleotide sequence ID" value="NZ_CBTJ020000102.1"/>
</dbReference>
<gene>
    <name evidence="1" type="ORF">BN873_90029</name>
</gene>
<organism evidence="1 2">
    <name type="scientific">Candidatus Competibacter denitrificans Run_A_D11</name>
    <dbReference type="NCBI Taxonomy" id="1400863"/>
    <lineage>
        <taxon>Bacteria</taxon>
        <taxon>Pseudomonadati</taxon>
        <taxon>Pseudomonadota</taxon>
        <taxon>Gammaproteobacteria</taxon>
        <taxon>Candidatus Competibacteraceae</taxon>
        <taxon>Candidatus Competibacter</taxon>
    </lineage>
</organism>
<dbReference type="EMBL" id="CBTJ020000102">
    <property type="protein sequence ID" value="CDI04278.1"/>
    <property type="molecule type" value="Genomic_DNA"/>
</dbReference>
<evidence type="ECO:0000313" key="1">
    <source>
        <dbReference type="EMBL" id="CDI04278.1"/>
    </source>
</evidence>
<dbReference type="AlphaFoldDB" id="W6MEA6"/>
<dbReference type="InterPro" id="IPR011990">
    <property type="entry name" value="TPR-like_helical_dom_sf"/>
</dbReference>
<evidence type="ECO:0000313" key="2">
    <source>
        <dbReference type="Proteomes" id="UP000035760"/>
    </source>
</evidence>
<accession>W6MEA6</accession>
<reference evidence="1" key="1">
    <citation type="submission" date="2013-07" db="EMBL/GenBank/DDBJ databases">
        <authorList>
            <person name="McIlroy S."/>
        </authorList>
    </citation>
    <scope>NUCLEOTIDE SEQUENCE [LARGE SCALE GENOMIC DNA]</scope>
    <source>
        <strain evidence="1">Run_A_D11</strain>
    </source>
</reference>
<proteinExistence type="predicted"/>
<keyword evidence="2" id="KW-1185">Reference proteome</keyword>
<name>W6MEA6_9GAMM</name>
<dbReference type="STRING" id="1400863.BN873_90029"/>
<dbReference type="OrthoDB" id="9840544at2"/>
<dbReference type="Gene3D" id="1.25.40.10">
    <property type="entry name" value="Tetratricopeptide repeat domain"/>
    <property type="match status" value="1"/>
</dbReference>
<dbReference type="Proteomes" id="UP000035760">
    <property type="component" value="Unassembled WGS sequence"/>
</dbReference>
<reference evidence="1" key="2">
    <citation type="submission" date="2014-03" db="EMBL/GenBank/DDBJ databases">
        <title>Candidatus Competibacter-lineage genomes retrieved from metagenomes reveal functional metabolic diversity.</title>
        <authorList>
            <person name="McIlroy S.J."/>
            <person name="Albertsen M."/>
            <person name="Andresen E.K."/>
            <person name="Saunders A.M."/>
            <person name="Kristiansen R."/>
            <person name="Stokholm-Bjerregaard M."/>
            <person name="Nielsen K.L."/>
            <person name="Nielsen P.H."/>
        </authorList>
    </citation>
    <scope>NUCLEOTIDE SEQUENCE</scope>
    <source>
        <strain evidence="1">Run_A_D11</strain>
    </source>
</reference>
<comment type="caution">
    <text evidence="1">The sequence shown here is derived from an EMBL/GenBank/DDBJ whole genome shotgun (WGS) entry which is preliminary data.</text>
</comment>
<protein>
    <submittedName>
        <fullName evidence="1">Uncharacterized protein</fullName>
    </submittedName>
</protein>
<sequence>MSADQNGLARLRSQARQARTEGQFRQAARFERQAVELAQALGLASERVQALLWEGYSLRQAGEEDLALAALLQAASERATTADPADVFAALVAVIHISLERKPPAFCRALLDEGRRYLTDLRQPWNGLLDYLEGELAYREGHWAPAWEWYCRAWAGRRAAHPCLTAATHLWALCRTAFRRHDLAELERWIARLSELTPSDSLDRQLQQRARLLGWRARRAAGVTCADAATDAQVAEIAQALLAEVTQGAQRDTGVRHEVLRVLALLSSPVAR</sequence>